<evidence type="ECO:0000313" key="3">
    <source>
        <dbReference type="Proteomes" id="UP000651057"/>
    </source>
</evidence>
<dbReference type="RefSeq" id="WP_201922762.1">
    <property type="nucleotide sequence ID" value="NZ_BAABAX010000020.1"/>
</dbReference>
<dbReference type="InterPro" id="IPR031165">
    <property type="entry name" value="GNAT_YJDJ"/>
</dbReference>
<evidence type="ECO:0000313" key="2">
    <source>
        <dbReference type="EMBL" id="MBL0685106.1"/>
    </source>
</evidence>
<dbReference type="PANTHER" id="PTHR31435">
    <property type="entry name" value="PROTEIN NATD1"/>
    <property type="match status" value="1"/>
</dbReference>
<accession>A0A937DCM4</accession>
<evidence type="ECO:0000259" key="1">
    <source>
        <dbReference type="PROSITE" id="PS51729"/>
    </source>
</evidence>
<sequence>MEKKDWSKLQLINNTESPKKRFELHVENEIAFIEYILAKENSIYLTHTEVPRSLEGKGLGSAMIKKALEYIREKKYQLVPLCPFVAVYLKRHPEAGEGLLKQGYSV</sequence>
<keyword evidence="3" id="KW-1185">Reference proteome</keyword>
<dbReference type="InterPro" id="IPR016181">
    <property type="entry name" value="Acyl_CoA_acyltransferase"/>
</dbReference>
<gene>
    <name evidence="2" type="ORF">JJQ60_16360</name>
</gene>
<dbReference type="AlphaFoldDB" id="A0A937DCM4"/>
<dbReference type="Pfam" id="PF14542">
    <property type="entry name" value="Acetyltransf_CG"/>
    <property type="match status" value="1"/>
</dbReference>
<dbReference type="InterPro" id="IPR045057">
    <property type="entry name" value="Gcn5-rel_NAT"/>
</dbReference>
<protein>
    <submittedName>
        <fullName evidence="2">N-acetyltransferase</fullName>
    </submittedName>
</protein>
<proteinExistence type="predicted"/>
<dbReference type="Gene3D" id="3.40.630.30">
    <property type="match status" value="1"/>
</dbReference>
<dbReference type="PROSITE" id="PS51729">
    <property type="entry name" value="GNAT_YJDJ"/>
    <property type="match status" value="1"/>
</dbReference>
<organism evidence="2 3">
    <name type="scientific">Aquimarina mytili</name>
    <dbReference type="NCBI Taxonomy" id="874423"/>
    <lineage>
        <taxon>Bacteria</taxon>
        <taxon>Pseudomonadati</taxon>
        <taxon>Bacteroidota</taxon>
        <taxon>Flavobacteriia</taxon>
        <taxon>Flavobacteriales</taxon>
        <taxon>Flavobacteriaceae</taxon>
        <taxon>Aquimarina</taxon>
    </lineage>
</organism>
<feature type="domain" description="N-acetyltransferase" evidence="1">
    <location>
        <begin position="14"/>
        <end position="100"/>
    </location>
</feature>
<comment type="caution">
    <text evidence="2">The sequence shown here is derived from an EMBL/GenBank/DDBJ whole genome shotgun (WGS) entry which is preliminary data.</text>
</comment>
<dbReference type="EMBL" id="JAERQJ010000007">
    <property type="protein sequence ID" value="MBL0685106.1"/>
    <property type="molecule type" value="Genomic_DNA"/>
</dbReference>
<name>A0A937DCM4_9FLAO</name>
<dbReference type="CDD" id="cd04301">
    <property type="entry name" value="NAT_SF"/>
    <property type="match status" value="1"/>
</dbReference>
<dbReference type="SUPFAM" id="SSF55729">
    <property type="entry name" value="Acyl-CoA N-acyltransferases (Nat)"/>
    <property type="match status" value="1"/>
</dbReference>
<dbReference type="Proteomes" id="UP000651057">
    <property type="component" value="Unassembled WGS sequence"/>
</dbReference>
<dbReference type="PANTHER" id="PTHR31435:SF10">
    <property type="entry name" value="BSR4717 PROTEIN"/>
    <property type="match status" value="1"/>
</dbReference>
<reference evidence="2" key="1">
    <citation type="submission" date="2021-01" db="EMBL/GenBank/DDBJ databases">
        <authorList>
            <person name="Zhong Y.L."/>
        </authorList>
    </citation>
    <scope>NUCLEOTIDE SEQUENCE</scope>
    <source>
        <strain evidence="2">KCTC 23302</strain>
    </source>
</reference>